<evidence type="ECO:0000259" key="1">
    <source>
        <dbReference type="PROSITE" id="PS50943"/>
    </source>
</evidence>
<feature type="domain" description="HTH cro/C1-type" evidence="1">
    <location>
        <begin position="38"/>
        <end position="92"/>
    </location>
</feature>
<sequence length="317" mass="36543">MKKQQLYMGIMGIYPDIALLDLNVNTSLVSVTMDRDKLEKIRQSRGISANGIANKIGLSRSRYYRWLNYEIDLPMDLLIGIQKLLGLTNAEMQKIFNQSNDELIQKTAMLAYYSLLVSYDNCHVLSHSLLKHKMTTLKNDPYLLLVDYADLCVSYADNDDFQSCEGSFVKVMDSLFLRDMWTTLDIIMLVSMVYMNPPKMMPFLSELYTTICDKATALTCNQKVGFLFDLLCIVTMAENNQLTFEILKKINSFKPMVNDWKMKMLCQLNDTLLNHWQDKKVPVSELECVLIQVRTFDNVNYEQKIVDLVGSYGTLLN</sequence>
<dbReference type="InterPro" id="IPR010982">
    <property type="entry name" value="Lambda_DNA-bd_dom_sf"/>
</dbReference>
<dbReference type="CDD" id="cd00093">
    <property type="entry name" value="HTH_XRE"/>
    <property type="match status" value="1"/>
</dbReference>
<dbReference type="Pfam" id="PF01381">
    <property type="entry name" value="HTH_3"/>
    <property type="match status" value="1"/>
</dbReference>
<dbReference type="EMBL" id="JBFPER010000001">
    <property type="protein sequence ID" value="MEX0381171.1"/>
    <property type="molecule type" value="Genomic_DNA"/>
</dbReference>
<name>A0ABV3S645_9LACO</name>
<reference evidence="2 3" key="1">
    <citation type="submission" date="2024-07" db="EMBL/GenBank/DDBJ databases">
        <authorList>
            <person name="Yun M."/>
        </authorList>
    </citation>
    <scope>NUCLEOTIDE SEQUENCE [LARGE SCALE GENOMIC DNA]</scope>
    <source>
        <strain evidence="2 3">MS01</strain>
    </source>
</reference>
<proteinExistence type="predicted"/>
<dbReference type="PROSITE" id="PS50943">
    <property type="entry name" value="HTH_CROC1"/>
    <property type="match status" value="1"/>
</dbReference>
<evidence type="ECO:0000313" key="2">
    <source>
        <dbReference type="EMBL" id="MEX0381171.1"/>
    </source>
</evidence>
<evidence type="ECO:0000313" key="3">
    <source>
        <dbReference type="Proteomes" id="UP001556617"/>
    </source>
</evidence>
<organism evidence="2 3">
    <name type="scientific">Leuconostoc aquikimchii</name>
    <dbReference type="NCBI Taxonomy" id="3236804"/>
    <lineage>
        <taxon>Bacteria</taxon>
        <taxon>Bacillati</taxon>
        <taxon>Bacillota</taxon>
        <taxon>Bacilli</taxon>
        <taxon>Lactobacillales</taxon>
        <taxon>Lactobacillaceae</taxon>
        <taxon>Leuconostoc</taxon>
    </lineage>
</organism>
<dbReference type="Gene3D" id="1.10.260.40">
    <property type="entry name" value="lambda repressor-like DNA-binding domains"/>
    <property type="match status" value="1"/>
</dbReference>
<dbReference type="SMART" id="SM00530">
    <property type="entry name" value="HTH_XRE"/>
    <property type="match status" value="1"/>
</dbReference>
<dbReference type="SUPFAM" id="SSF47413">
    <property type="entry name" value="lambda repressor-like DNA-binding domains"/>
    <property type="match status" value="1"/>
</dbReference>
<dbReference type="RefSeq" id="WP_367974761.1">
    <property type="nucleotide sequence ID" value="NZ_JBFPEQ010000001.1"/>
</dbReference>
<gene>
    <name evidence="2" type="ORF">AB3K24_07375</name>
</gene>
<dbReference type="Proteomes" id="UP001556617">
    <property type="component" value="Unassembled WGS sequence"/>
</dbReference>
<keyword evidence="3" id="KW-1185">Reference proteome</keyword>
<comment type="caution">
    <text evidence="2">The sequence shown here is derived from an EMBL/GenBank/DDBJ whole genome shotgun (WGS) entry which is preliminary data.</text>
</comment>
<dbReference type="InterPro" id="IPR001387">
    <property type="entry name" value="Cro/C1-type_HTH"/>
</dbReference>
<accession>A0ABV3S645</accession>
<protein>
    <submittedName>
        <fullName evidence="2">Helix-turn-helix domain-containing protein</fullName>
    </submittedName>
</protein>